<dbReference type="SUPFAM" id="SSF53254">
    <property type="entry name" value="Phosphoglycerate mutase-like"/>
    <property type="match status" value="1"/>
</dbReference>
<dbReference type="InterPro" id="IPR029033">
    <property type="entry name" value="His_PPase_superfam"/>
</dbReference>
<reference evidence="1 2" key="1">
    <citation type="submission" date="2024-07" db="EMBL/GenBank/DDBJ databases">
        <title>Section-level genome sequencing and comparative genomics of Aspergillus sections Usti and Cavernicolus.</title>
        <authorList>
            <consortium name="Lawrence Berkeley National Laboratory"/>
            <person name="Nybo J.L."/>
            <person name="Vesth T.C."/>
            <person name="Theobald S."/>
            <person name="Frisvad J.C."/>
            <person name="Larsen T.O."/>
            <person name="Kjaerboelling I."/>
            <person name="Rothschild-Mancinelli K."/>
            <person name="Lyhne E.K."/>
            <person name="Kogle M.E."/>
            <person name="Barry K."/>
            <person name="Clum A."/>
            <person name="Na H."/>
            <person name="Ledsgaard L."/>
            <person name="Lin J."/>
            <person name="Lipzen A."/>
            <person name="Kuo A."/>
            <person name="Riley R."/>
            <person name="Mondo S."/>
            <person name="LaButti K."/>
            <person name="Haridas S."/>
            <person name="Pangalinan J."/>
            <person name="Salamov A.A."/>
            <person name="Simmons B.A."/>
            <person name="Magnuson J.K."/>
            <person name="Chen J."/>
            <person name="Drula E."/>
            <person name="Henrissat B."/>
            <person name="Wiebenga A."/>
            <person name="Lubbers R.J."/>
            <person name="Gomes A.C."/>
            <person name="Makela M.R."/>
            <person name="Stajich J."/>
            <person name="Grigoriev I.V."/>
            <person name="Mortensen U.H."/>
            <person name="De vries R.P."/>
            <person name="Baker S.E."/>
            <person name="Andersen M.R."/>
        </authorList>
    </citation>
    <scope>NUCLEOTIDE SEQUENCE [LARGE SCALE GENOMIC DNA]</scope>
    <source>
        <strain evidence="1 2">CBS 600.67</strain>
    </source>
</reference>
<evidence type="ECO:0000313" key="2">
    <source>
        <dbReference type="Proteomes" id="UP001610335"/>
    </source>
</evidence>
<dbReference type="EMBL" id="JBFXLS010000016">
    <property type="protein sequence ID" value="KAL2829482.1"/>
    <property type="molecule type" value="Genomic_DNA"/>
</dbReference>
<keyword evidence="2" id="KW-1185">Reference proteome</keyword>
<comment type="caution">
    <text evidence="1">The sequence shown here is derived from an EMBL/GenBank/DDBJ whole genome shotgun (WGS) entry which is preliminary data.</text>
</comment>
<protein>
    <submittedName>
        <fullName evidence="1">Uncharacterized protein</fullName>
    </submittedName>
</protein>
<sequence length="89" mass="9974">MLDEAMLLNTATAFLQGLYPSLVGLNKKIASQTLNNGTTYTNPLSGDDECPAMTELVESFTDSVVYQERVESSRPFYQQFWPGLQDVYL</sequence>
<organism evidence="1 2">
    <name type="scientific">Aspergillus cavernicola</name>
    <dbReference type="NCBI Taxonomy" id="176166"/>
    <lineage>
        <taxon>Eukaryota</taxon>
        <taxon>Fungi</taxon>
        <taxon>Dikarya</taxon>
        <taxon>Ascomycota</taxon>
        <taxon>Pezizomycotina</taxon>
        <taxon>Eurotiomycetes</taxon>
        <taxon>Eurotiomycetidae</taxon>
        <taxon>Eurotiales</taxon>
        <taxon>Aspergillaceae</taxon>
        <taxon>Aspergillus</taxon>
        <taxon>Aspergillus subgen. Nidulantes</taxon>
    </lineage>
</organism>
<accession>A0ABR4IRG3</accession>
<proteinExistence type="predicted"/>
<gene>
    <name evidence="1" type="ORF">BDW59DRAFT_159070</name>
</gene>
<dbReference type="Proteomes" id="UP001610335">
    <property type="component" value="Unassembled WGS sequence"/>
</dbReference>
<evidence type="ECO:0000313" key="1">
    <source>
        <dbReference type="EMBL" id="KAL2829482.1"/>
    </source>
</evidence>
<name>A0ABR4IRG3_9EURO</name>
<dbReference type="Gene3D" id="3.40.50.1240">
    <property type="entry name" value="Phosphoglycerate mutase-like"/>
    <property type="match status" value="1"/>
</dbReference>